<dbReference type="AlphaFoldDB" id="A0A848FH48"/>
<dbReference type="InterPro" id="IPR038225">
    <property type="entry name" value="TagF_sf"/>
</dbReference>
<protein>
    <submittedName>
        <fullName evidence="1">Type VI secretion system-associated protein TagF</fullName>
    </submittedName>
</protein>
<evidence type="ECO:0000313" key="2">
    <source>
        <dbReference type="Proteomes" id="UP000574067"/>
    </source>
</evidence>
<proteinExistence type="predicted"/>
<reference evidence="1 2" key="1">
    <citation type="submission" date="2020-04" db="EMBL/GenBank/DDBJ databases">
        <title>Azohydromonas sp. isolated from soil.</title>
        <authorList>
            <person name="Dahal R.H."/>
        </authorList>
    </citation>
    <scope>NUCLEOTIDE SEQUENCE [LARGE SCALE GENOMIC DNA]</scope>
    <source>
        <strain evidence="1 2">G-1-1-14</strain>
    </source>
</reference>
<keyword evidence="2" id="KW-1185">Reference proteome</keyword>
<dbReference type="InterPro" id="IPR017748">
    <property type="entry name" value="TagF"/>
</dbReference>
<dbReference type="Pfam" id="PF09867">
    <property type="entry name" value="TagF_N"/>
    <property type="match status" value="1"/>
</dbReference>
<accession>A0A848FH48</accession>
<dbReference type="NCBIfam" id="TIGR03373">
    <property type="entry name" value="VI_minor_4"/>
    <property type="match status" value="1"/>
</dbReference>
<gene>
    <name evidence="1" type="primary">tagF</name>
    <name evidence="1" type="ORF">HHL10_27895</name>
</gene>
<evidence type="ECO:0000313" key="1">
    <source>
        <dbReference type="EMBL" id="NML18798.1"/>
    </source>
</evidence>
<comment type="caution">
    <text evidence="1">The sequence shown here is derived from an EMBL/GenBank/DDBJ whole genome shotgun (WGS) entry which is preliminary data.</text>
</comment>
<sequence length="328" mass="35494">MSRPAALALCWFGKVRSRGDFVRSTHQGVLTQLLDQWLSQGLERLAEDARWKQLYDRMPSAHFAVLGTRGRLALAGHLMPSMDASGRRFPFVTLASLDTGGPAFVAQAPLALSRPWQRLGTIASRACAAEDVAKVLDDAARTPVEFEDPLDTWATARHDFLATQTLGSLQGLLRRSHPAFDLRRALLALGLLLQPVPASGVSRLDKGLRLPLPEPGPLADAVGALWLELITPFLARGNFELVLLVPRAQPPAAASLVVGFAGPSPTLLQALFDPGRSADAFIELQAPQWIDAHPEMDGAMRKLNVYLHQDALSLQLAVASFKACFHGA</sequence>
<dbReference type="RefSeq" id="WP_169163690.1">
    <property type="nucleotide sequence ID" value="NZ_JABBFW010000040.1"/>
</dbReference>
<organism evidence="1 2">
    <name type="scientific">Azohydromonas caseinilytica</name>
    <dbReference type="NCBI Taxonomy" id="2728836"/>
    <lineage>
        <taxon>Bacteria</taxon>
        <taxon>Pseudomonadati</taxon>
        <taxon>Pseudomonadota</taxon>
        <taxon>Betaproteobacteria</taxon>
        <taxon>Burkholderiales</taxon>
        <taxon>Sphaerotilaceae</taxon>
        <taxon>Azohydromonas</taxon>
    </lineage>
</organism>
<name>A0A848FH48_9BURK</name>
<dbReference type="Proteomes" id="UP000574067">
    <property type="component" value="Unassembled WGS sequence"/>
</dbReference>
<dbReference type="Gene3D" id="3.40.1730.10">
    <property type="entry name" value="pa0076 domain"/>
    <property type="match status" value="1"/>
</dbReference>
<dbReference type="EMBL" id="JABBFW010000040">
    <property type="protein sequence ID" value="NML18798.1"/>
    <property type="molecule type" value="Genomic_DNA"/>
</dbReference>